<dbReference type="InterPro" id="IPR016032">
    <property type="entry name" value="Sig_transdc_resp-reg_C-effctor"/>
</dbReference>
<dbReference type="OrthoDB" id="9805856at2"/>
<dbReference type="InterPro" id="IPR000792">
    <property type="entry name" value="Tscrpt_reg_LuxR_C"/>
</dbReference>
<evidence type="ECO:0000313" key="2">
    <source>
        <dbReference type="EMBL" id="CUP42352.1"/>
    </source>
</evidence>
<feature type="domain" description="HTH luxR-type" evidence="1">
    <location>
        <begin position="270"/>
        <end position="333"/>
    </location>
</feature>
<dbReference type="PROSITE" id="PS50043">
    <property type="entry name" value="HTH_LUXR_2"/>
    <property type="match status" value="1"/>
</dbReference>
<reference evidence="2 4" key="1">
    <citation type="submission" date="2015-09" db="EMBL/GenBank/DDBJ databases">
        <authorList>
            <consortium name="Pathogen Informatics"/>
        </authorList>
    </citation>
    <scope>NUCLEOTIDE SEQUENCE [LARGE SCALE GENOMIC DNA]</scope>
    <source>
        <strain evidence="2 4">2789STDY5834911</strain>
    </source>
</reference>
<gene>
    <name evidence="2" type="ORF">ERS852523_01576</name>
    <name evidence="3" type="ORF">GT728_06395</name>
</gene>
<dbReference type="Pfam" id="PF00196">
    <property type="entry name" value="GerE"/>
    <property type="match status" value="1"/>
</dbReference>
<dbReference type="SMART" id="SM00421">
    <property type="entry name" value="HTH_LUXR"/>
    <property type="match status" value="1"/>
</dbReference>
<reference evidence="3 5" key="2">
    <citation type="journal article" date="2019" name="Nat. Med.">
        <title>A library of human gut bacterial isolates paired with longitudinal multiomics data enables mechanistic microbiome research.</title>
        <authorList>
            <person name="Poyet M."/>
            <person name="Groussin M."/>
            <person name="Gibbons S.M."/>
            <person name="Avila-Pacheco J."/>
            <person name="Jiang X."/>
            <person name="Kearney S.M."/>
            <person name="Perrotta A.R."/>
            <person name="Berdy B."/>
            <person name="Zhao S."/>
            <person name="Lieberman T.D."/>
            <person name="Swanson P.K."/>
            <person name="Smith M."/>
            <person name="Roesemann S."/>
            <person name="Alexander J.E."/>
            <person name="Rich S.A."/>
            <person name="Livny J."/>
            <person name="Vlamakis H."/>
            <person name="Clish C."/>
            <person name="Bullock K."/>
            <person name="Deik A."/>
            <person name="Scott J."/>
            <person name="Pierce K.A."/>
            <person name="Xavier R.J."/>
            <person name="Alm E.J."/>
        </authorList>
    </citation>
    <scope>NUCLEOTIDE SEQUENCE [LARGE SCALE GENOMIC DNA]</scope>
    <source>
        <strain evidence="3 5">BIOML-A1</strain>
    </source>
</reference>
<dbReference type="Proteomes" id="UP000095712">
    <property type="component" value="Unassembled WGS sequence"/>
</dbReference>
<dbReference type="CDD" id="cd06170">
    <property type="entry name" value="LuxR_C_like"/>
    <property type="match status" value="1"/>
</dbReference>
<evidence type="ECO:0000313" key="4">
    <source>
        <dbReference type="Proteomes" id="UP000095712"/>
    </source>
</evidence>
<dbReference type="AlphaFoldDB" id="A0A174N0Y6"/>
<proteinExistence type="predicted"/>
<organism evidence="2 4">
    <name type="scientific">Blautia wexlerae</name>
    <dbReference type="NCBI Taxonomy" id="418240"/>
    <lineage>
        <taxon>Bacteria</taxon>
        <taxon>Bacillati</taxon>
        <taxon>Bacillota</taxon>
        <taxon>Clostridia</taxon>
        <taxon>Lachnospirales</taxon>
        <taxon>Lachnospiraceae</taxon>
        <taxon>Blautia</taxon>
    </lineage>
</organism>
<name>A0A174N0Y6_9FIRM</name>
<dbReference type="EMBL" id="WWVQ01000011">
    <property type="protein sequence ID" value="MZL32840.1"/>
    <property type="molecule type" value="Genomic_DNA"/>
</dbReference>
<dbReference type="RefSeq" id="WP_055150803.1">
    <property type="nucleotide sequence ID" value="NZ_CZAW01000013.1"/>
</dbReference>
<dbReference type="GO" id="GO:0006355">
    <property type="term" value="P:regulation of DNA-templated transcription"/>
    <property type="evidence" value="ECO:0007669"/>
    <property type="project" value="InterPro"/>
</dbReference>
<protein>
    <submittedName>
        <fullName evidence="2">ATP-dependent transcriptional regulator</fullName>
    </submittedName>
    <submittedName>
        <fullName evidence="3">Helix-turn-helix transcriptional regulator</fullName>
    </submittedName>
</protein>
<dbReference type="InterPro" id="IPR036388">
    <property type="entry name" value="WH-like_DNA-bd_sf"/>
</dbReference>
<sequence length="333" mass="37768">MTENTVLPLINTAFEPGNARKAAESFADRDFREIAIAEFYYFTGQAQKCSDLVEIYIMSSRLELKLSACMLYVYSNLTLGNAKASERGLEIIRECLRKEMEAPTSERNTAYCVFAGYMGTVLLHLSTEELPDMKKYMSSLPQGLRIFAANVISHDLYLKGEYSRALGICDAALFSRKEIYPVGMIYLYCVTAMCEISLKNQAEAEKAILTAWKLAVKDELIEPFIELHGLLQGLLESCIRKENPEMYRKISDAVITFSRGWMAVHNPASDNPVTDALTTMEFSIAMLACRDWSNREIAEHIGVSLNTVKHYLTDIFNKLHVKKRDELKNFVLK</sequence>
<evidence type="ECO:0000313" key="3">
    <source>
        <dbReference type="EMBL" id="MZL32840.1"/>
    </source>
</evidence>
<dbReference type="Gene3D" id="1.10.10.10">
    <property type="entry name" value="Winged helix-like DNA-binding domain superfamily/Winged helix DNA-binding domain"/>
    <property type="match status" value="1"/>
</dbReference>
<accession>A0A174N0Y6</accession>
<dbReference type="SUPFAM" id="SSF46894">
    <property type="entry name" value="C-terminal effector domain of the bipartite response regulators"/>
    <property type="match status" value="1"/>
</dbReference>
<evidence type="ECO:0000259" key="1">
    <source>
        <dbReference type="PROSITE" id="PS50043"/>
    </source>
</evidence>
<dbReference type="Proteomes" id="UP000477285">
    <property type="component" value="Unassembled WGS sequence"/>
</dbReference>
<evidence type="ECO:0000313" key="5">
    <source>
        <dbReference type="Proteomes" id="UP000477285"/>
    </source>
</evidence>
<dbReference type="EMBL" id="CZAW01000013">
    <property type="protein sequence ID" value="CUP42352.1"/>
    <property type="molecule type" value="Genomic_DNA"/>
</dbReference>
<dbReference type="GO" id="GO:0003677">
    <property type="term" value="F:DNA binding"/>
    <property type="evidence" value="ECO:0007669"/>
    <property type="project" value="InterPro"/>
</dbReference>